<evidence type="ECO:0000313" key="12">
    <source>
        <dbReference type="EMBL" id="EPR79576.1"/>
    </source>
</evidence>
<dbReference type="PANTHER" id="PTHR10585">
    <property type="entry name" value="ER LUMEN PROTEIN RETAINING RECEPTOR"/>
    <property type="match status" value="1"/>
</dbReference>
<evidence type="ECO:0000256" key="4">
    <source>
        <dbReference type="ARBA" id="ARBA00022692"/>
    </source>
</evidence>
<dbReference type="PROSITE" id="PS00951">
    <property type="entry name" value="ER_LUMEN_RECEPTOR_1"/>
    <property type="match status" value="1"/>
</dbReference>
<dbReference type="STRING" id="1358809.S7W9N3"/>
<dbReference type="PRINTS" id="PR00660">
    <property type="entry name" value="ERLUMENR"/>
</dbReference>
<evidence type="ECO:0000256" key="2">
    <source>
        <dbReference type="ARBA" id="ARBA00010120"/>
    </source>
</evidence>
<keyword evidence="8 11" id="KW-1133">Transmembrane helix</keyword>
<dbReference type="InParanoid" id="S7W9N3"/>
<evidence type="ECO:0000256" key="1">
    <source>
        <dbReference type="ARBA" id="ARBA00004477"/>
    </source>
</evidence>
<keyword evidence="13" id="KW-1185">Reference proteome</keyword>
<dbReference type="Pfam" id="PF00810">
    <property type="entry name" value="ER_lumen_recept"/>
    <property type="match status" value="1"/>
</dbReference>
<dbReference type="Proteomes" id="UP000014978">
    <property type="component" value="Unassembled WGS sequence"/>
</dbReference>
<feature type="transmembrane region" description="Helical" evidence="11">
    <location>
        <begin position="196"/>
        <end position="216"/>
    </location>
</feature>
<dbReference type="OrthoDB" id="7694678at2759"/>
<feature type="transmembrane region" description="Helical" evidence="11">
    <location>
        <begin position="164"/>
        <end position="184"/>
    </location>
</feature>
<evidence type="ECO:0000256" key="6">
    <source>
        <dbReference type="ARBA" id="ARBA00022892"/>
    </source>
</evidence>
<proteinExistence type="inferred from homology"/>
<name>S7W9N3_SPRLO</name>
<accession>S7W9N3</accession>
<dbReference type="GO" id="GO:0015031">
    <property type="term" value="P:protein transport"/>
    <property type="evidence" value="ECO:0007669"/>
    <property type="project" value="UniProtKB-KW"/>
</dbReference>
<evidence type="ECO:0000256" key="10">
    <source>
        <dbReference type="ARBA" id="ARBA00023170"/>
    </source>
</evidence>
<keyword evidence="3 11" id="KW-0813">Transport</keyword>
<feature type="transmembrane region" description="Helical" evidence="11">
    <location>
        <begin position="101"/>
        <end position="120"/>
    </location>
</feature>
<gene>
    <name evidence="12" type="ORF">SLOPH_340</name>
</gene>
<keyword evidence="7 11" id="KW-0653">Protein transport</keyword>
<evidence type="ECO:0000256" key="3">
    <source>
        <dbReference type="ARBA" id="ARBA00022448"/>
    </source>
</evidence>
<keyword evidence="5 11" id="KW-0256">Endoplasmic reticulum</keyword>
<feature type="transmembrane region" description="Helical" evidence="11">
    <location>
        <begin position="69"/>
        <end position="89"/>
    </location>
</feature>
<protein>
    <recommendedName>
        <fullName evidence="11">ER lumen protein-retaining receptor</fullName>
    </recommendedName>
</protein>
<feature type="transmembrane region" description="Helical" evidence="11">
    <location>
        <begin position="6"/>
        <end position="25"/>
    </location>
</feature>
<evidence type="ECO:0000256" key="9">
    <source>
        <dbReference type="ARBA" id="ARBA00023136"/>
    </source>
</evidence>
<keyword evidence="10 11" id="KW-0675">Receptor</keyword>
<dbReference type="VEuPathDB" id="MicrosporidiaDB:SLOPH_340"/>
<evidence type="ECO:0000256" key="7">
    <source>
        <dbReference type="ARBA" id="ARBA00022927"/>
    </source>
</evidence>
<feature type="transmembrane region" description="Helical" evidence="11">
    <location>
        <begin position="132"/>
        <end position="152"/>
    </location>
</feature>
<evidence type="ECO:0000256" key="11">
    <source>
        <dbReference type="RuleBase" id="RU000634"/>
    </source>
</evidence>
<dbReference type="AlphaFoldDB" id="S7W9N3"/>
<evidence type="ECO:0000256" key="5">
    <source>
        <dbReference type="ARBA" id="ARBA00022824"/>
    </source>
</evidence>
<comment type="similarity">
    <text evidence="2 11">Belongs to the ERD2 family.</text>
</comment>
<reference evidence="13" key="1">
    <citation type="journal article" date="2013" name="PLoS Genet.">
        <title>The genome of Spraguea lophii and the basis of host-microsporidian interactions.</title>
        <authorList>
            <person name="Campbell S.E."/>
            <person name="Williams T.A."/>
            <person name="Yousuf A."/>
            <person name="Soanes D.M."/>
            <person name="Paszkiewicz K.H."/>
            <person name="Williams B.A.P."/>
        </authorList>
    </citation>
    <scope>NUCLEOTIDE SEQUENCE [LARGE SCALE GENOMIC DNA]</scope>
    <source>
        <strain evidence="13">42_110</strain>
    </source>
</reference>
<dbReference type="PROSITE" id="PS00952">
    <property type="entry name" value="ER_LUMEN_RECEPTOR_2"/>
    <property type="match status" value="1"/>
</dbReference>
<keyword evidence="4 11" id="KW-0812">Transmembrane</keyword>
<dbReference type="FunCoup" id="S7W9N3">
    <property type="interactions" value="45"/>
</dbReference>
<sequence>MGFFSSFAFLIRMLGDISHVLSMIVLAQKIKNTKSCSGLSYKTQLLYGIVFISRYLDMMYFNIRSIFELYLFIMKVSFIVFQLIIIYLIRFKFYYSWDPMLDNFNITYIVGPALVLSFIFKPESSGVVGYFIEYLWAFSIVLEAVAILPQLLQLQETGESETLTSRYIFLLGIYRFLYVVGWILKFLGGAKVNQLLVASGIIQTLLYADFFIIYYNHIFSRQGKSKNIPKSFTN</sequence>
<keyword evidence="6" id="KW-0931">ER-Golgi transport</keyword>
<evidence type="ECO:0000313" key="13">
    <source>
        <dbReference type="Proteomes" id="UP000014978"/>
    </source>
</evidence>
<comment type="subcellular location">
    <subcellularLocation>
        <location evidence="1 11">Endoplasmic reticulum membrane</location>
        <topology evidence="1 11">Multi-pass membrane protein</topology>
    </subcellularLocation>
</comment>
<dbReference type="GO" id="GO:0045015">
    <property type="term" value="F:HDEL sequence binding"/>
    <property type="evidence" value="ECO:0007669"/>
    <property type="project" value="EnsemblFungi"/>
</dbReference>
<dbReference type="InterPro" id="IPR000133">
    <property type="entry name" value="ER_ret_rcpt"/>
</dbReference>
<dbReference type="GO" id="GO:0006621">
    <property type="term" value="P:protein retention in ER lumen"/>
    <property type="evidence" value="ECO:0007669"/>
    <property type="project" value="InterPro"/>
</dbReference>
<dbReference type="OMA" id="WKSRSCE"/>
<evidence type="ECO:0000256" key="8">
    <source>
        <dbReference type="ARBA" id="ARBA00022989"/>
    </source>
</evidence>
<dbReference type="GO" id="GO:0005789">
    <property type="term" value="C:endoplasmic reticulum membrane"/>
    <property type="evidence" value="ECO:0007669"/>
    <property type="project" value="UniProtKB-SubCell"/>
</dbReference>
<keyword evidence="9 11" id="KW-0472">Membrane</keyword>
<dbReference type="HOGENOM" id="CLU_057784_0_1_1"/>
<comment type="caution">
    <text evidence="12">The sequence shown here is derived from an EMBL/GenBank/DDBJ whole genome shotgun (WGS) entry which is preliminary data.</text>
</comment>
<organism evidence="12 13">
    <name type="scientific">Spraguea lophii (strain 42_110)</name>
    <name type="common">Microsporidian parasite</name>
    <dbReference type="NCBI Taxonomy" id="1358809"/>
    <lineage>
        <taxon>Eukaryota</taxon>
        <taxon>Fungi</taxon>
        <taxon>Fungi incertae sedis</taxon>
        <taxon>Microsporidia</taxon>
        <taxon>Spragueidae</taxon>
        <taxon>Spraguea</taxon>
    </lineage>
</organism>
<dbReference type="EMBL" id="ATCN01000195">
    <property type="protein sequence ID" value="EPR79576.1"/>
    <property type="molecule type" value="Genomic_DNA"/>
</dbReference>
<dbReference type="GO" id="GO:0006890">
    <property type="term" value="P:retrograde vesicle-mediated transport, Golgi to endoplasmic reticulum"/>
    <property type="evidence" value="ECO:0007669"/>
    <property type="project" value="EnsemblFungi"/>
</dbReference>